<dbReference type="Gene3D" id="3.50.50.60">
    <property type="entry name" value="FAD/NAD(P)-binding domain"/>
    <property type="match status" value="1"/>
</dbReference>
<dbReference type="Proteomes" id="UP000016923">
    <property type="component" value="Unassembled WGS sequence"/>
</dbReference>
<name>S3C9C4_OPHP1</name>
<dbReference type="OMA" id="WRKQGDD"/>
<dbReference type="OrthoDB" id="2219495at2759"/>
<keyword evidence="4" id="KW-0274">FAD</keyword>
<evidence type="ECO:0000313" key="7">
    <source>
        <dbReference type="EMBL" id="EPE02798.1"/>
    </source>
</evidence>
<dbReference type="Pfam" id="PF01266">
    <property type="entry name" value="DAO"/>
    <property type="match status" value="1"/>
</dbReference>
<dbReference type="Gene3D" id="3.30.9.10">
    <property type="entry name" value="D-Amino Acid Oxidase, subunit A, domain 2"/>
    <property type="match status" value="1"/>
</dbReference>
<keyword evidence="8" id="KW-1185">Reference proteome</keyword>
<evidence type="ECO:0000313" key="8">
    <source>
        <dbReference type="Proteomes" id="UP000016923"/>
    </source>
</evidence>
<evidence type="ECO:0000256" key="1">
    <source>
        <dbReference type="ARBA" id="ARBA00001974"/>
    </source>
</evidence>
<dbReference type="InterPro" id="IPR036188">
    <property type="entry name" value="FAD/NAD-bd_sf"/>
</dbReference>
<comment type="cofactor">
    <cofactor evidence="1">
        <name>FAD</name>
        <dbReference type="ChEBI" id="CHEBI:57692"/>
    </cofactor>
</comment>
<accession>S3C9C4</accession>
<gene>
    <name evidence="7" type="ORF">F503_08561</name>
</gene>
<dbReference type="PANTHER" id="PTHR10961">
    <property type="entry name" value="PEROXISOMAL SARCOSINE OXIDASE"/>
    <property type="match status" value="1"/>
</dbReference>
<organism evidence="7 8">
    <name type="scientific">Ophiostoma piceae (strain UAMH 11346)</name>
    <name type="common">Sap stain fungus</name>
    <dbReference type="NCBI Taxonomy" id="1262450"/>
    <lineage>
        <taxon>Eukaryota</taxon>
        <taxon>Fungi</taxon>
        <taxon>Dikarya</taxon>
        <taxon>Ascomycota</taxon>
        <taxon>Pezizomycotina</taxon>
        <taxon>Sordariomycetes</taxon>
        <taxon>Sordariomycetidae</taxon>
        <taxon>Ophiostomatales</taxon>
        <taxon>Ophiostomataceae</taxon>
        <taxon>Ophiostoma</taxon>
    </lineage>
</organism>
<reference evidence="7 8" key="1">
    <citation type="journal article" date="2013" name="BMC Genomics">
        <title>The genome and transcriptome of the pine saprophyte Ophiostoma piceae, and a comparison with the bark beetle-associated pine pathogen Grosmannia clavigera.</title>
        <authorList>
            <person name="Haridas S."/>
            <person name="Wang Y."/>
            <person name="Lim L."/>
            <person name="Massoumi Alamouti S."/>
            <person name="Jackman S."/>
            <person name="Docking R."/>
            <person name="Robertson G."/>
            <person name="Birol I."/>
            <person name="Bohlmann J."/>
            <person name="Breuil C."/>
        </authorList>
    </citation>
    <scope>NUCLEOTIDE SEQUENCE [LARGE SCALE GENOMIC DNA]</scope>
    <source>
        <strain evidence="7 8">UAMH 11346</strain>
    </source>
</reference>
<dbReference type="GO" id="GO:0050660">
    <property type="term" value="F:flavin adenine dinucleotide binding"/>
    <property type="evidence" value="ECO:0007669"/>
    <property type="project" value="InterPro"/>
</dbReference>
<keyword evidence="5" id="KW-0560">Oxidoreductase</keyword>
<dbReference type="PANTHER" id="PTHR10961:SF46">
    <property type="entry name" value="PEROXISOMAL SARCOSINE OXIDASE"/>
    <property type="match status" value="1"/>
</dbReference>
<dbReference type="InterPro" id="IPR045170">
    <property type="entry name" value="MTOX"/>
</dbReference>
<keyword evidence="3" id="KW-0285">Flavoprotein</keyword>
<dbReference type="AlphaFoldDB" id="S3C9C4"/>
<evidence type="ECO:0000256" key="5">
    <source>
        <dbReference type="ARBA" id="ARBA00023002"/>
    </source>
</evidence>
<dbReference type="EMBL" id="KE148174">
    <property type="protein sequence ID" value="EPE02798.1"/>
    <property type="molecule type" value="Genomic_DNA"/>
</dbReference>
<sequence>MAYSPPASVLIVGSGVFGLGTAEALTRRPEFANSTITVVDRGSGVEGHPADPDGGVNDFPARDAASIDSSRIIRADYADPAYAALAADALEIWRGRKKGYGASETHATSDAEDYIGGGGRYRESGLICIADKADDDTKAEAEPGKFQAKKTGMYYVRESYANVQALAADDAYLRERLEELPNPEAIRAAIGTGGTTGDWGYINRASGWADAAASMAWVYERVKKTGRVAFVRGEVASFIKDETKKEGTVTGVTLRDGRQLSADLTIAATGAWTESVVQSDKSTFKNTLAATGQVLGYVPLTAEEHAQIVSIPVVLNLSTGLFVIPPAPDVLELKVARHAFGYINPDAPSSSTPLTHLTTPGLTIPAEGAAALRRGLTSMVPIPGVADRPFSKTRICWYTDTPTGDFIIDYHPHMPGLFVATGGSGHGFKFLPVLGEKIVDCVVGKCPEAFRTKWAWRESPSAEGEATTVVTDDGSRGGLPGLILRDELAKTA</sequence>
<dbReference type="GO" id="GO:0050031">
    <property type="term" value="F:L-pipecolate oxidase activity"/>
    <property type="evidence" value="ECO:0007669"/>
    <property type="project" value="TreeGrafter"/>
</dbReference>
<dbReference type="GO" id="GO:0008115">
    <property type="term" value="F:sarcosine oxidase activity"/>
    <property type="evidence" value="ECO:0007669"/>
    <property type="project" value="TreeGrafter"/>
</dbReference>
<feature type="domain" description="FAD dependent oxidoreductase" evidence="6">
    <location>
        <begin position="9"/>
        <end position="440"/>
    </location>
</feature>
<dbReference type="InterPro" id="IPR006076">
    <property type="entry name" value="FAD-dep_OxRdtase"/>
</dbReference>
<dbReference type="SUPFAM" id="SSF51905">
    <property type="entry name" value="FAD/NAD(P)-binding domain"/>
    <property type="match status" value="1"/>
</dbReference>
<dbReference type="STRING" id="1262450.S3C9C4"/>
<dbReference type="GO" id="GO:0004657">
    <property type="term" value="F:proline dehydrogenase activity"/>
    <property type="evidence" value="ECO:0007669"/>
    <property type="project" value="TreeGrafter"/>
</dbReference>
<evidence type="ECO:0000256" key="4">
    <source>
        <dbReference type="ARBA" id="ARBA00022827"/>
    </source>
</evidence>
<evidence type="ECO:0000256" key="2">
    <source>
        <dbReference type="ARBA" id="ARBA00010989"/>
    </source>
</evidence>
<evidence type="ECO:0000259" key="6">
    <source>
        <dbReference type="Pfam" id="PF01266"/>
    </source>
</evidence>
<dbReference type="eggNOG" id="KOG2820">
    <property type="taxonomic scope" value="Eukaryota"/>
</dbReference>
<evidence type="ECO:0000256" key="3">
    <source>
        <dbReference type="ARBA" id="ARBA00022630"/>
    </source>
</evidence>
<proteinExistence type="inferred from homology"/>
<comment type="similarity">
    <text evidence="2">Belongs to the MSOX/MTOX family.</text>
</comment>
<dbReference type="HOGENOM" id="CLU_007884_0_1_1"/>
<dbReference type="VEuPathDB" id="FungiDB:F503_08561"/>
<protein>
    <submittedName>
        <fullName evidence="7">Fad dependent oxidoreductase</fullName>
    </submittedName>
</protein>